<evidence type="ECO:0000256" key="3">
    <source>
        <dbReference type="ARBA" id="ARBA00022473"/>
    </source>
</evidence>
<keyword evidence="3" id="KW-0217">Developmental protein</keyword>
<evidence type="ECO:0000313" key="8">
    <source>
        <dbReference type="EMBL" id="VDO09384.1"/>
    </source>
</evidence>
<evidence type="ECO:0000256" key="4">
    <source>
        <dbReference type="ARBA" id="ARBA00022553"/>
    </source>
</evidence>
<dbReference type="AlphaFoldDB" id="A0A0R3TTK0"/>
<evidence type="ECO:0000313" key="9">
    <source>
        <dbReference type="Proteomes" id="UP000278807"/>
    </source>
</evidence>
<protein>
    <recommendedName>
        <fullName evidence="2">Male-enhanced antigen 1</fullName>
    </recommendedName>
</protein>
<evidence type="ECO:0000256" key="1">
    <source>
        <dbReference type="ARBA" id="ARBA00002540"/>
    </source>
</evidence>
<accession>A0A0R3TTK0</accession>
<feature type="compositionally biased region" description="Polar residues" evidence="7">
    <location>
        <begin position="7"/>
        <end position="18"/>
    </location>
</feature>
<organism evidence="10">
    <name type="scientific">Rodentolepis nana</name>
    <name type="common">Dwarf tapeworm</name>
    <name type="synonym">Hymenolepis nana</name>
    <dbReference type="NCBI Taxonomy" id="102285"/>
    <lineage>
        <taxon>Eukaryota</taxon>
        <taxon>Metazoa</taxon>
        <taxon>Spiralia</taxon>
        <taxon>Lophotrochozoa</taxon>
        <taxon>Platyhelminthes</taxon>
        <taxon>Cestoda</taxon>
        <taxon>Eucestoda</taxon>
        <taxon>Cyclophyllidea</taxon>
        <taxon>Hymenolepididae</taxon>
        <taxon>Rodentolepis</taxon>
    </lineage>
</organism>
<gene>
    <name evidence="8" type="ORF">HNAJ_LOCUS11038</name>
</gene>
<name>A0A0R3TTK0_RODNA</name>
<feature type="region of interest" description="Disordered" evidence="7">
    <location>
        <begin position="84"/>
        <end position="119"/>
    </location>
</feature>
<keyword evidence="5" id="KW-0221">Differentiation</keyword>
<feature type="region of interest" description="Disordered" evidence="7">
    <location>
        <begin position="1"/>
        <end position="71"/>
    </location>
</feature>
<evidence type="ECO:0000256" key="7">
    <source>
        <dbReference type="SAM" id="MobiDB-lite"/>
    </source>
</evidence>
<dbReference type="InterPro" id="IPR009685">
    <property type="entry name" value="MEA1"/>
</dbReference>
<evidence type="ECO:0000256" key="6">
    <source>
        <dbReference type="ARBA" id="ARBA00022871"/>
    </source>
</evidence>
<dbReference type="EMBL" id="UZAE01013343">
    <property type="protein sequence ID" value="VDO09384.1"/>
    <property type="molecule type" value="Genomic_DNA"/>
</dbReference>
<sequence length="178" mass="19372">MRDTAIRSDQGSTPSSPVGPQDDVLDDLDGQSVSSSPEHAGYTLLENAIVSSQSSDEEEIENGSTIPLDDTGVDEALMRVLNSDGTHFGSFPVSEEPKDEPDESSPALLWNEPRKDADQRIPLPDEKATEIKACLSDFKLPETCLPAWAKEIPEDVWIQHLLQRISPQSNATASTSKL</sequence>
<dbReference type="STRING" id="102285.A0A0R3TTK0"/>
<dbReference type="Pfam" id="PF06910">
    <property type="entry name" value="MEA1"/>
    <property type="match status" value="1"/>
</dbReference>
<evidence type="ECO:0000256" key="2">
    <source>
        <dbReference type="ARBA" id="ARBA00022245"/>
    </source>
</evidence>
<dbReference type="GO" id="GO:0007283">
    <property type="term" value="P:spermatogenesis"/>
    <property type="evidence" value="ECO:0007669"/>
    <property type="project" value="UniProtKB-KW"/>
</dbReference>
<keyword evidence="4" id="KW-0597">Phosphoprotein</keyword>
<keyword evidence="6" id="KW-0744">Spermatogenesis</keyword>
<proteinExistence type="predicted"/>
<reference evidence="8 9" key="2">
    <citation type="submission" date="2018-11" db="EMBL/GenBank/DDBJ databases">
        <authorList>
            <consortium name="Pathogen Informatics"/>
        </authorList>
    </citation>
    <scope>NUCLEOTIDE SEQUENCE [LARGE SCALE GENOMIC DNA]</scope>
</reference>
<dbReference type="PANTHER" id="PTHR17005">
    <property type="entry name" value="MALE-ENHANCED ANTIGEN-1"/>
    <property type="match status" value="1"/>
</dbReference>
<dbReference type="OrthoDB" id="5593200at2759"/>
<evidence type="ECO:0000256" key="5">
    <source>
        <dbReference type="ARBA" id="ARBA00022782"/>
    </source>
</evidence>
<reference evidence="10" key="1">
    <citation type="submission" date="2017-02" db="UniProtKB">
        <authorList>
            <consortium name="WormBaseParasite"/>
        </authorList>
    </citation>
    <scope>IDENTIFICATION</scope>
</reference>
<dbReference type="GO" id="GO:0030154">
    <property type="term" value="P:cell differentiation"/>
    <property type="evidence" value="ECO:0007669"/>
    <property type="project" value="UniProtKB-KW"/>
</dbReference>
<evidence type="ECO:0000313" key="10">
    <source>
        <dbReference type="WBParaSite" id="HNAJ_0001104801-mRNA-1"/>
    </source>
</evidence>
<dbReference type="Proteomes" id="UP000278807">
    <property type="component" value="Unassembled WGS sequence"/>
</dbReference>
<dbReference type="WBParaSite" id="HNAJ_0001104801-mRNA-1">
    <property type="protein sequence ID" value="HNAJ_0001104801-mRNA-1"/>
    <property type="gene ID" value="HNAJ_0001104801"/>
</dbReference>
<comment type="function">
    <text evidence="1">May play an important role in spermatogenesis and/or testis development.</text>
</comment>
<keyword evidence="9" id="KW-1185">Reference proteome</keyword>